<accession>A0ABT1MGH0</accession>
<organism evidence="4 5">
    <name type="scientific">Coprobacter tertius</name>
    <dbReference type="NCBI Taxonomy" id="2944915"/>
    <lineage>
        <taxon>Bacteria</taxon>
        <taxon>Pseudomonadati</taxon>
        <taxon>Bacteroidota</taxon>
        <taxon>Bacteroidia</taxon>
        <taxon>Bacteroidales</taxon>
        <taxon>Barnesiellaceae</taxon>
        <taxon>Coprobacter</taxon>
    </lineage>
</organism>
<keyword evidence="5" id="KW-1185">Reference proteome</keyword>
<keyword evidence="1" id="KW-0238">DNA-binding</keyword>
<proteinExistence type="predicted"/>
<dbReference type="SUPFAM" id="SSF56349">
    <property type="entry name" value="DNA breaking-rejoining enzymes"/>
    <property type="match status" value="1"/>
</dbReference>
<dbReference type="Pfam" id="PF13102">
    <property type="entry name" value="Phage_int_SAM_5"/>
    <property type="match status" value="1"/>
</dbReference>
<dbReference type="InterPro" id="IPR025269">
    <property type="entry name" value="SAM-like_dom"/>
</dbReference>
<dbReference type="Proteomes" id="UP001205603">
    <property type="component" value="Unassembled WGS sequence"/>
</dbReference>
<gene>
    <name evidence="4" type="ORF">NMU02_06470</name>
</gene>
<dbReference type="Gene3D" id="1.10.443.10">
    <property type="entry name" value="Intergrase catalytic core"/>
    <property type="match status" value="1"/>
</dbReference>
<comment type="caution">
    <text evidence="4">The sequence shown here is derived from an EMBL/GenBank/DDBJ whole genome shotgun (WGS) entry which is preliminary data.</text>
</comment>
<name>A0ABT1MGH0_9BACT</name>
<feature type="domain" description="Phage integrase SAM-like" evidence="3">
    <location>
        <begin position="124"/>
        <end position="214"/>
    </location>
</feature>
<dbReference type="InterPro" id="IPR013762">
    <property type="entry name" value="Integrase-like_cat_sf"/>
</dbReference>
<dbReference type="RefSeq" id="WP_255026717.1">
    <property type="nucleotide sequence ID" value="NZ_JANDHW010000005.1"/>
</dbReference>
<evidence type="ECO:0000313" key="5">
    <source>
        <dbReference type="Proteomes" id="UP001205603"/>
    </source>
</evidence>
<protein>
    <submittedName>
        <fullName evidence="4">Phage integrase SAM-like domain-containing protein</fullName>
    </submittedName>
</protein>
<dbReference type="Gene3D" id="1.10.150.130">
    <property type="match status" value="1"/>
</dbReference>
<reference evidence="4 5" key="1">
    <citation type="submission" date="2022-07" db="EMBL/GenBank/DDBJ databases">
        <title>Fecal culturing of patients with breast cancer.</title>
        <authorList>
            <person name="Teng N.M.Y."/>
            <person name="Kiu R."/>
            <person name="Evans R."/>
            <person name="Baker D.J."/>
            <person name="Zenner C."/>
            <person name="Robinson S.D."/>
            <person name="Hall L.J."/>
        </authorList>
    </citation>
    <scope>NUCLEOTIDE SEQUENCE [LARGE SCALE GENOMIC DNA]</scope>
    <source>
        <strain evidence="4 5">LH1063</strain>
    </source>
</reference>
<evidence type="ECO:0000259" key="3">
    <source>
        <dbReference type="Pfam" id="PF13102"/>
    </source>
</evidence>
<dbReference type="EMBL" id="JANDHW010000005">
    <property type="protein sequence ID" value="MCP9611730.1"/>
    <property type="molecule type" value="Genomic_DNA"/>
</dbReference>
<dbReference type="InterPro" id="IPR011010">
    <property type="entry name" value="DNA_brk_join_enz"/>
</dbReference>
<evidence type="ECO:0000256" key="1">
    <source>
        <dbReference type="ARBA" id="ARBA00023125"/>
    </source>
</evidence>
<keyword evidence="2" id="KW-0233">DNA recombination</keyword>
<evidence type="ECO:0000256" key="2">
    <source>
        <dbReference type="ARBA" id="ARBA00023172"/>
    </source>
</evidence>
<dbReference type="InterPro" id="IPR010998">
    <property type="entry name" value="Integrase_recombinase_N"/>
</dbReference>
<evidence type="ECO:0000313" key="4">
    <source>
        <dbReference type="EMBL" id="MCP9611730.1"/>
    </source>
</evidence>
<sequence length="422" mass="49656">MFSINVKGERNPRDLEMVKLRLIFFQSGYNRIPKVIPISGRYEEWNQKRQLFDGNTKDVHERNQLILKEKLRYRKIAEKWESSGYDWIPKELAHYFDQRDKDSIPYIRVSAMLDRIAEQFHKQERIKNGHVLTSSSNAKKYKLLKKTLGEFTHNVYRKEFSKYRFCDINESFLAAFVLYLKKRGAQNGNGGGVQGKLKLLHATFVAAKRQGVYNVRIAVFDSVRTKYKVQPVTPKTISSKTVTMIEEMDTSWLTHRQMMDRELFLFSAYVGGMSPVDVCYLRHRSIKGNEIIYERIKCDKIARPVLIDKAKAIIEKYRKTCSEYVFPVFTRKHDTTKRMLGRVRQLSHRVNDTLACICESLGIQEHITWRMARSYFISKMVDEGYHALQIAEQTGNSPGTIHRFYYSHTNKEELRQNMNKVF</sequence>